<accession>A0A518EXC8</accession>
<proteinExistence type="predicted"/>
<evidence type="ECO:0000313" key="3">
    <source>
        <dbReference type="Proteomes" id="UP000320390"/>
    </source>
</evidence>
<organism evidence="2 3">
    <name type="scientific">Saltatorellus ferox</name>
    <dbReference type="NCBI Taxonomy" id="2528018"/>
    <lineage>
        <taxon>Bacteria</taxon>
        <taxon>Pseudomonadati</taxon>
        <taxon>Planctomycetota</taxon>
        <taxon>Planctomycetia</taxon>
        <taxon>Planctomycetia incertae sedis</taxon>
        <taxon>Saltatorellus</taxon>
    </lineage>
</organism>
<keyword evidence="1" id="KW-0732">Signal</keyword>
<feature type="signal peptide" evidence="1">
    <location>
        <begin position="1"/>
        <end position="26"/>
    </location>
</feature>
<keyword evidence="3" id="KW-1185">Reference proteome</keyword>
<dbReference type="RefSeq" id="WP_145201948.1">
    <property type="nucleotide sequence ID" value="NZ_CP036434.1"/>
</dbReference>
<dbReference type="Proteomes" id="UP000320390">
    <property type="component" value="Chromosome"/>
</dbReference>
<protein>
    <submittedName>
        <fullName evidence="2">Uncharacterized protein</fullName>
    </submittedName>
</protein>
<reference evidence="2 3" key="1">
    <citation type="submission" date="2019-02" db="EMBL/GenBank/DDBJ databases">
        <title>Deep-cultivation of Planctomycetes and their phenomic and genomic characterization uncovers novel biology.</title>
        <authorList>
            <person name="Wiegand S."/>
            <person name="Jogler M."/>
            <person name="Boedeker C."/>
            <person name="Pinto D."/>
            <person name="Vollmers J."/>
            <person name="Rivas-Marin E."/>
            <person name="Kohn T."/>
            <person name="Peeters S.H."/>
            <person name="Heuer A."/>
            <person name="Rast P."/>
            <person name="Oberbeckmann S."/>
            <person name="Bunk B."/>
            <person name="Jeske O."/>
            <person name="Meyerdierks A."/>
            <person name="Storesund J.E."/>
            <person name="Kallscheuer N."/>
            <person name="Luecker S."/>
            <person name="Lage O.M."/>
            <person name="Pohl T."/>
            <person name="Merkel B.J."/>
            <person name="Hornburger P."/>
            <person name="Mueller R.-W."/>
            <person name="Bruemmer F."/>
            <person name="Labrenz M."/>
            <person name="Spormann A.M."/>
            <person name="Op den Camp H."/>
            <person name="Overmann J."/>
            <person name="Amann R."/>
            <person name="Jetten M.S.M."/>
            <person name="Mascher T."/>
            <person name="Medema M.H."/>
            <person name="Devos D.P."/>
            <person name="Kaster A.-K."/>
            <person name="Ovreas L."/>
            <person name="Rohde M."/>
            <person name="Galperin M.Y."/>
            <person name="Jogler C."/>
        </authorList>
    </citation>
    <scope>NUCLEOTIDE SEQUENCE [LARGE SCALE GENOMIC DNA]</scope>
    <source>
        <strain evidence="2 3">Poly30</strain>
    </source>
</reference>
<evidence type="ECO:0000313" key="2">
    <source>
        <dbReference type="EMBL" id="QDV08745.1"/>
    </source>
</evidence>
<name>A0A518EXC8_9BACT</name>
<feature type="chain" id="PRO_5021700819" evidence="1">
    <location>
        <begin position="27"/>
        <end position="510"/>
    </location>
</feature>
<gene>
    <name evidence="2" type="ORF">Poly30_42990</name>
</gene>
<evidence type="ECO:0000256" key="1">
    <source>
        <dbReference type="SAM" id="SignalP"/>
    </source>
</evidence>
<dbReference type="AlphaFoldDB" id="A0A518EXC8"/>
<sequence length="510" mass="55542" precursor="true">MPNRLQSALACGAALALSLTGLSAFASSSGASVSGFASRPDDKSKYDVDFKALGMNVIERAGLADKPLEEITPEDLLERSFLTLRLGIFDLGISKHASEDREKADHFIQLGHALLDTQAAFLKWLGDKAPGHAQAKKDMATLKSYLKSLRKEAVAGVDKDGRGEITALMPPSDKVLEAQERFGKYMASGEALGLERQGELVEPILLAPDRREFLELLSSFGLLYPDQEYIYHSNDVLDWTNTYCNDLTVVALEFAELGSSTSGAFGGVSMNSRTSTGMAQQISQLSAVAMLDNLYGSKIPPSLAGAFAVNLVIDVFGECNTRVDGDLNSRRTEAREVFVPGGNPDGGILPPLMADSRWRAGHGADHYLVGLQMSQSAGESEAKGKRNARNEFFEIKNEDENDSMYLKAPFLGSLAAERNLIIPDAYFGDAQEMFRAYRTAFAYWLQTEAMSKKKGEKAFADLLIKLAQAEPTDGALEKTIEEIYGKPLTAADPEEDDDLEGSFLTWLSKI</sequence>
<dbReference type="EMBL" id="CP036434">
    <property type="protein sequence ID" value="QDV08745.1"/>
    <property type="molecule type" value="Genomic_DNA"/>
</dbReference>